<dbReference type="GO" id="GO:0006518">
    <property type="term" value="P:peptide metabolic process"/>
    <property type="evidence" value="ECO:0007669"/>
    <property type="project" value="TreeGrafter"/>
</dbReference>
<feature type="domain" description="Peptidase M3A/M3B catalytic" evidence="17">
    <location>
        <begin position="223"/>
        <end position="481"/>
    </location>
</feature>
<dbReference type="GO" id="GO:0004222">
    <property type="term" value="F:metalloendopeptidase activity"/>
    <property type="evidence" value="ECO:0007669"/>
    <property type="project" value="InterPro"/>
</dbReference>
<keyword evidence="4" id="KW-0963">Cytoplasm</keyword>
<evidence type="ECO:0000256" key="10">
    <source>
        <dbReference type="ARBA" id="ARBA00022990"/>
    </source>
</evidence>
<comment type="subunit">
    <text evidence="3">Monomer.</text>
</comment>
<proteinExistence type="inferred from homology"/>
<dbReference type="Proteomes" id="UP000007635">
    <property type="component" value="Chromosome VIII"/>
</dbReference>
<keyword evidence="5" id="KW-0597">Phosphoprotein</keyword>
<evidence type="ECO:0000256" key="2">
    <source>
        <dbReference type="ARBA" id="ARBA00006040"/>
    </source>
</evidence>
<keyword evidence="7 16" id="KW-0479">Metal-binding</keyword>
<dbReference type="GO" id="GO:0006508">
    <property type="term" value="P:proteolysis"/>
    <property type="evidence" value="ECO:0007669"/>
    <property type="project" value="UniProtKB-KW"/>
</dbReference>
<dbReference type="Ensembl" id="ENSGACT00000037335.1">
    <property type="protein sequence ID" value="ENSGACP00000039105.1"/>
    <property type="gene ID" value="ENSGACG00000003196.2"/>
</dbReference>
<keyword evidence="6 16" id="KW-0645">Protease</keyword>
<dbReference type="Gene3D" id="1.20.1050.40">
    <property type="entry name" value="Endopeptidase. Chain P, domain 1"/>
    <property type="match status" value="1"/>
</dbReference>
<dbReference type="EC" id="3.4.24.15" evidence="13"/>
<keyword evidence="10" id="KW-0007">Acetylation</keyword>
<comment type="function">
    <text evidence="15">Involved in the metabolism of neuropeptides under 20 amino acid residues long. Involved in cytoplasmic peptide degradation. Able to degrade the amyloid-beta precursor protein and generate amyloidogenic fragments. Also acts as a regulator of cannabinoid signaling pathway by mediating degradation of hemopressin, an antagonist peptide of the cannabinoid receptor CNR1.</text>
</comment>
<protein>
    <recommendedName>
        <fullName evidence="14">Thimet oligopeptidase</fullName>
        <ecNumber evidence="13">3.4.24.15</ecNumber>
    </recommendedName>
</protein>
<dbReference type="InterPro" id="IPR001567">
    <property type="entry name" value="Pept_M3A_M3B_dom"/>
</dbReference>
<evidence type="ECO:0000256" key="6">
    <source>
        <dbReference type="ARBA" id="ARBA00022670"/>
    </source>
</evidence>
<dbReference type="SUPFAM" id="SSF55486">
    <property type="entry name" value="Metalloproteases ('zincins'), catalytic domain"/>
    <property type="match status" value="1"/>
</dbReference>
<evidence type="ECO:0000256" key="3">
    <source>
        <dbReference type="ARBA" id="ARBA00011245"/>
    </source>
</evidence>
<dbReference type="GO" id="GO:0046872">
    <property type="term" value="F:metal ion binding"/>
    <property type="evidence" value="ECO:0007669"/>
    <property type="project" value="UniProtKB-UniRule"/>
</dbReference>
<reference evidence="18" key="3">
    <citation type="submission" date="2025-09" db="UniProtKB">
        <authorList>
            <consortium name="Ensembl"/>
        </authorList>
    </citation>
    <scope>IDENTIFICATION</scope>
</reference>
<comment type="cofactor">
    <cofactor evidence="16">
        <name>Zn(2+)</name>
        <dbReference type="ChEBI" id="CHEBI:29105"/>
    </cofactor>
    <text evidence="16">Binds 1 zinc ion.</text>
</comment>
<reference evidence="18" key="2">
    <citation type="submission" date="2025-08" db="UniProtKB">
        <authorList>
            <consortium name="Ensembl"/>
        </authorList>
    </citation>
    <scope>IDENTIFICATION</scope>
</reference>
<sequence>MGPTGEVVSGTAVPVCAENRLRWDLNPEQIQQLSEELIVNTKAVYDAIGALALDSVTFENTLKALADVEVEYTVQRNMLDFPQHVSSSKEVRAASTDADKRLSEFDVEMSMREDVYLRIVALEKVDGGSLTAESKRYMERLIKLGRRNGLHLSRETQEEIKTIKKKLSNLCIDFNKNLNENTTSLSFTRDELGGLPEDFLGSLEKEGEALKVTLKYPHYFPTMKKCFVPETRRKLEEAFNSRCKEENSAILKELVELRAQKSAMLGFTTHADFVLEMNMAKSGKKVAGFLEELARKLKPLGDEERAVMVRLKEKECQKRNLPSNGELHAWDTRYFMTQVEETQYAVDQNLLKEYFPMEVVTQGLLDIYQELLGLSFELVDGASVWHPDVTLYCVKDRSSGQVVGQFYLDLFPREGKYGHAACFGLQPGCLLPDGTRQMSVAAMVANFSKPTADAPSLLQHDEVETYFHEFGHVMHQLCAKVPPCPPTRCSRCTSCKPVSDCVCVSVWPCRRTTPCSAELTWKILLLTYTQPNLYDYSTLAHFLITLNGLKFPGGNVSSHPPPYPPPHPLSPVHPL</sequence>
<keyword evidence="8 16" id="KW-0378">Hydrolase</keyword>
<keyword evidence="11 16" id="KW-0482">Metalloprotease</keyword>
<comment type="similarity">
    <text evidence="2 16">Belongs to the peptidase M3 family.</text>
</comment>
<evidence type="ECO:0000256" key="12">
    <source>
        <dbReference type="ARBA" id="ARBA00036235"/>
    </source>
</evidence>
<evidence type="ECO:0000256" key="7">
    <source>
        <dbReference type="ARBA" id="ARBA00022723"/>
    </source>
</evidence>
<keyword evidence="9 16" id="KW-0862">Zinc</keyword>
<dbReference type="FunFam" id="1.20.1050.40:FF:000001">
    <property type="entry name" value="Thimet oligopeptidase 1"/>
    <property type="match status" value="1"/>
</dbReference>
<dbReference type="AlphaFoldDB" id="A0AAQ4PJT5"/>
<keyword evidence="19" id="KW-1185">Reference proteome</keyword>
<comment type="catalytic activity">
    <reaction evidence="12">
        <text>Preferential cleavage of bonds with hydrophobic residues at P1, P2 and P3' and a small residue at P1' in substrates of 5 to 15 residues.</text>
        <dbReference type="EC" id="3.4.24.15"/>
    </reaction>
</comment>
<evidence type="ECO:0000256" key="1">
    <source>
        <dbReference type="ARBA" id="ARBA00004496"/>
    </source>
</evidence>
<evidence type="ECO:0000256" key="9">
    <source>
        <dbReference type="ARBA" id="ARBA00022833"/>
    </source>
</evidence>
<accession>A0AAQ4PJT5</accession>
<reference evidence="18 19" key="1">
    <citation type="journal article" date="2021" name="G3 (Bethesda)">
        <title>Improved contiguity of the threespine stickleback genome using long-read sequencing.</title>
        <authorList>
            <person name="Nath S."/>
            <person name="Shaw D.E."/>
            <person name="White M.A."/>
        </authorList>
    </citation>
    <scope>NUCLEOTIDE SEQUENCE [LARGE SCALE GENOMIC DNA]</scope>
    <source>
        <strain evidence="18 19">Lake Benthic</strain>
    </source>
</reference>
<dbReference type="FunFam" id="1.10.1370.10:FF:000027">
    <property type="entry name" value="Thimet oligopeptidase 1"/>
    <property type="match status" value="1"/>
</dbReference>
<dbReference type="Gene3D" id="1.10.1370.10">
    <property type="entry name" value="Neurolysin, domain 3"/>
    <property type="match status" value="1"/>
</dbReference>
<comment type="subcellular location">
    <subcellularLocation>
        <location evidence="1">Cytoplasm</location>
    </subcellularLocation>
</comment>
<evidence type="ECO:0000313" key="19">
    <source>
        <dbReference type="Proteomes" id="UP000007635"/>
    </source>
</evidence>
<dbReference type="PANTHER" id="PTHR11804:SF56">
    <property type="entry name" value="THIMET OLIGOPEPTIDASE 1"/>
    <property type="match status" value="1"/>
</dbReference>
<name>A0AAQ4PJT5_GASAC</name>
<evidence type="ECO:0000256" key="8">
    <source>
        <dbReference type="ARBA" id="ARBA00022801"/>
    </source>
</evidence>
<dbReference type="InterPro" id="IPR045090">
    <property type="entry name" value="Pept_M3A_M3B"/>
</dbReference>
<dbReference type="FunFam" id="3.40.390.10:FF:000006">
    <property type="entry name" value="Thimet oligopeptidase 1"/>
    <property type="match status" value="1"/>
</dbReference>
<evidence type="ECO:0000256" key="4">
    <source>
        <dbReference type="ARBA" id="ARBA00022490"/>
    </source>
</evidence>
<organism evidence="18 19">
    <name type="scientific">Gasterosteus aculeatus aculeatus</name>
    <name type="common">three-spined stickleback</name>
    <dbReference type="NCBI Taxonomy" id="481459"/>
    <lineage>
        <taxon>Eukaryota</taxon>
        <taxon>Metazoa</taxon>
        <taxon>Chordata</taxon>
        <taxon>Craniata</taxon>
        <taxon>Vertebrata</taxon>
        <taxon>Euteleostomi</taxon>
        <taxon>Actinopterygii</taxon>
        <taxon>Neopterygii</taxon>
        <taxon>Teleostei</taxon>
        <taxon>Neoteleostei</taxon>
        <taxon>Acanthomorphata</taxon>
        <taxon>Eupercaria</taxon>
        <taxon>Perciformes</taxon>
        <taxon>Cottioidei</taxon>
        <taxon>Gasterosteales</taxon>
        <taxon>Gasterosteidae</taxon>
        <taxon>Gasterosteus</taxon>
    </lineage>
</organism>
<dbReference type="GO" id="GO:0005758">
    <property type="term" value="C:mitochondrial intermembrane space"/>
    <property type="evidence" value="ECO:0007669"/>
    <property type="project" value="TreeGrafter"/>
</dbReference>
<dbReference type="CDD" id="cd06455">
    <property type="entry name" value="M3A_TOP"/>
    <property type="match status" value="1"/>
</dbReference>
<dbReference type="InterPro" id="IPR024079">
    <property type="entry name" value="MetalloPept_cat_dom_sf"/>
</dbReference>
<evidence type="ECO:0000256" key="5">
    <source>
        <dbReference type="ARBA" id="ARBA00022553"/>
    </source>
</evidence>
<evidence type="ECO:0000313" key="18">
    <source>
        <dbReference type="Ensembl" id="ENSGACP00000039105.1"/>
    </source>
</evidence>
<dbReference type="GeneTree" id="ENSGT00950000183171"/>
<dbReference type="PANTHER" id="PTHR11804">
    <property type="entry name" value="PROTEASE M3 THIMET OLIGOPEPTIDASE-RELATED"/>
    <property type="match status" value="1"/>
</dbReference>
<dbReference type="Gene3D" id="3.40.390.10">
    <property type="entry name" value="Collagenase (Catalytic Domain)"/>
    <property type="match status" value="1"/>
</dbReference>
<dbReference type="InterPro" id="IPR024077">
    <property type="entry name" value="Neurolysin/TOP_dom2"/>
</dbReference>
<dbReference type="Pfam" id="PF01432">
    <property type="entry name" value="Peptidase_M3"/>
    <property type="match status" value="1"/>
</dbReference>
<evidence type="ECO:0000259" key="17">
    <source>
        <dbReference type="Pfam" id="PF01432"/>
    </source>
</evidence>
<dbReference type="InterPro" id="IPR024080">
    <property type="entry name" value="Neurolysin/TOP_N"/>
</dbReference>
<evidence type="ECO:0000256" key="16">
    <source>
        <dbReference type="RuleBase" id="RU003435"/>
    </source>
</evidence>
<evidence type="ECO:0000256" key="14">
    <source>
        <dbReference type="ARBA" id="ARBA00039633"/>
    </source>
</evidence>
<evidence type="ECO:0000256" key="13">
    <source>
        <dbReference type="ARBA" id="ARBA00039079"/>
    </source>
</evidence>
<evidence type="ECO:0000256" key="15">
    <source>
        <dbReference type="ARBA" id="ARBA00045978"/>
    </source>
</evidence>
<evidence type="ECO:0000256" key="11">
    <source>
        <dbReference type="ARBA" id="ARBA00023049"/>
    </source>
</evidence>